<reference evidence="1 2" key="1">
    <citation type="submission" date="2020-10" db="EMBL/GenBank/DDBJ databases">
        <title>ChiBAC.</title>
        <authorList>
            <person name="Zenner C."/>
            <person name="Hitch T.C.A."/>
            <person name="Clavel T."/>
        </authorList>
    </citation>
    <scope>NUCLEOTIDE SEQUENCE [LARGE SCALE GENOMIC DNA]</scope>
    <source>
        <strain evidence="1 2">DSM 108706</strain>
    </source>
</reference>
<proteinExistence type="predicted"/>
<sequence length="102" mass="12039">MIWKKCTLYKKTKTGEDELRNPIYSEEKVLETVARFTPWTNEQISLEGRDVTNNTQLYALPIKTLPECDLAEIDGVKREINKVIDLYPRYTVIQVKRYKEDV</sequence>
<protein>
    <submittedName>
        <fullName evidence="1">Uncharacterized protein</fullName>
    </submittedName>
</protein>
<dbReference type="RefSeq" id="WP_226385462.1">
    <property type="nucleotide sequence ID" value="NZ_JADCKA010000009.1"/>
</dbReference>
<name>A0ABR9QZ08_9FIRM</name>
<organism evidence="1 2">
    <name type="scientific">Gallibacter intestinalis</name>
    <dbReference type="NCBI Taxonomy" id="2779356"/>
    <lineage>
        <taxon>Bacteria</taxon>
        <taxon>Bacillati</taxon>
        <taxon>Bacillota</taxon>
        <taxon>Clostridia</taxon>
        <taxon>Eubacteriales</taxon>
        <taxon>Eubacteriaceae</taxon>
        <taxon>Gallibacter</taxon>
    </lineage>
</organism>
<keyword evidence="2" id="KW-1185">Reference proteome</keyword>
<gene>
    <name evidence="1" type="ORF">INF20_05945</name>
</gene>
<accession>A0ABR9QZ08</accession>
<evidence type="ECO:0000313" key="1">
    <source>
        <dbReference type="EMBL" id="MBE5035815.1"/>
    </source>
</evidence>
<comment type="caution">
    <text evidence="1">The sequence shown here is derived from an EMBL/GenBank/DDBJ whole genome shotgun (WGS) entry which is preliminary data.</text>
</comment>
<dbReference type="EMBL" id="JADCKA010000009">
    <property type="protein sequence ID" value="MBE5035815.1"/>
    <property type="molecule type" value="Genomic_DNA"/>
</dbReference>
<dbReference type="Proteomes" id="UP001516588">
    <property type="component" value="Unassembled WGS sequence"/>
</dbReference>
<evidence type="ECO:0000313" key="2">
    <source>
        <dbReference type="Proteomes" id="UP001516588"/>
    </source>
</evidence>